<evidence type="ECO:0000313" key="4">
    <source>
        <dbReference type="Proteomes" id="UP000319836"/>
    </source>
</evidence>
<gene>
    <name evidence="3" type="ORF">E6K80_06065</name>
</gene>
<evidence type="ECO:0000256" key="1">
    <source>
        <dbReference type="SAM" id="MobiDB-lite"/>
    </source>
</evidence>
<sequence length="89" mass="9307">MTQLADPGAELLDRAQALWGGYGRIILGVVGTVAVVALLGFFMLRSRAAAEEQAAGAGSIRSLDRSGEAGGAAIPFDPQRERRPLLDGR</sequence>
<keyword evidence="2" id="KW-0812">Transmembrane</keyword>
<keyword evidence="2" id="KW-1133">Transmembrane helix</keyword>
<dbReference type="Proteomes" id="UP000319836">
    <property type="component" value="Unassembled WGS sequence"/>
</dbReference>
<keyword evidence="2" id="KW-0472">Membrane</keyword>
<reference evidence="3 4" key="1">
    <citation type="journal article" date="2019" name="Nat. Microbiol.">
        <title>Mediterranean grassland soil C-N compound turnover is dependent on rainfall and depth, and is mediated by genomically divergent microorganisms.</title>
        <authorList>
            <person name="Diamond S."/>
            <person name="Andeer P.F."/>
            <person name="Li Z."/>
            <person name="Crits-Christoph A."/>
            <person name="Burstein D."/>
            <person name="Anantharaman K."/>
            <person name="Lane K.R."/>
            <person name="Thomas B.C."/>
            <person name="Pan C."/>
            <person name="Northen T.R."/>
            <person name="Banfield J.F."/>
        </authorList>
    </citation>
    <scope>NUCLEOTIDE SEQUENCE [LARGE SCALE GENOMIC DNA]</scope>
    <source>
        <strain evidence="3">WS_10</strain>
    </source>
</reference>
<organism evidence="3 4">
    <name type="scientific">Eiseniibacteriota bacterium</name>
    <dbReference type="NCBI Taxonomy" id="2212470"/>
    <lineage>
        <taxon>Bacteria</taxon>
        <taxon>Candidatus Eiseniibacteriota</taxon>
    </lineage>
</organism>
<name>A0A538U5Z6_UNCEI</name>
<comment type="caution">
    <text evidence="3">The sequence shown here is derived from an EMBL/GenBank/DDBJ whole genome shotgun (WGS) entry which is preliminary data.</text>
</comment>
<protein>
    <submittedName>
        <fullName evidence="3">Uncharacterized protein</fullName>
    </submittedName>
</protein>
<proteinExistence type="predicted"/>
<feature type="transmembrane region" description="Helical" evidence="2">
    <location>
        <begin position="22"/>
        <end position="44"/>
    </location>
</feature>
<dbReference type="EMBL" id="VBPA01000135">
    <property type="protein sequence ID" value="TMQ71287.1"/>
    <property type="molecule type" value="Genomic_DNA"/>
</dbReference>
<dbReference type="AlphaFoldDB" id="A0A538U5Z6"/>
<accession>A0A538U5Z6</accession>
<evidence type="ECO:0000313" key="3">
    <source>
        <dbReference type="EMBL" id="TMQ71287.1"/>
    </source>
</evidence>
<evidence type="ECO:0000256" key="2">
    <source>
        <dbReference type="SAM" id="Phobius"/>
    </source>
</evidence>
<feature type="compositionally biased region" description="Basic and acidic residues" evidence="1">
    <location>
        <begin position="78"/>
        <end position="89"/>
    </location>
</feature>
<feature type="region of interest" description="Disordered" evidence="1">
    <location>
        <begin position="55"/>
        <end position="89"/>
    </location>
</feature>